<dbReference type="HOGENOM" id="CLU_000325_0_0_1"/>
<feature type="domain" description="Cell morphogenesis central region" evidence="5">
    <location>
        <begin position="1388"/>
        <end position="1609"/>
    </location>
</feature>
<name>G8BRT4_TETPH</name>
<dbReference type="GO" id="GO:0000902">
    <property type="term" value="P:cell morphogenesis"/>
    <property type="evidence" value="ECO:0007669"/>
    <property type="project" value="EnsemblFungi"/>
</dbReference>
<evidence type="ECO:0000313" key="7">
    <source>
        <dbReference type="Proteomes" id="UP000005666"/>
    </source>
</evidence>
<keyword evidence="1" id="KW-0175">Coiled coil</keyword>
<organism evidence="6 7">
    <name type="scientific">Tetrapisispora phaffii (strain ATCC 24235 / CBS 4417 / NBRC 1672 / NRRL Y-8282 / UCD 70-5)</name>
    <name type="common">Yeast</name>
    <name type="synonym">Fabospora phaffii</name>
    <dbReference type="NCBI Taxonomy" id="1071381"/>
    <lineage>
        <taxon>Eukaryota</taxon>
        <taxon>Fungi</taxon>
        <taxon>Dikarya</taxon>
        <taxon>Ascomycota</taxon>
        <taxon>Saccharomycotina</taxon>
        <taxon>Saccharomycetes</taxon>
        <taxon>Saccharomycetales</taxon>
        <taxon>Saccharomycetaceae</taxon>
        <taxon>Tetrapisispora</taxon>
    </lineage>
</organism>
<dbReference type="InterPro" id="IPR029473">
    <property type="entry name" value="MOR2-PAG1_mid"/>
</dbReference>
<feature type="region of interest" description="Disordered" evidence="2">
    <location>
        <begin position="2337"/>
        <end position="2368"/>
    </location>
</feature>
<dbReference type="Pfam" id="PF14222">
    <property type="entry name" value="MOR2-PAG1_N"/>
    <property type="match status" value="1"/>
</dbReference>
<feature type="domain" description="Cell morphogenesis protein N-terminal" evidence="3">
    <location>
        <begin position="327"/>
        <end position="867"/>
    </location>
</feature>
<evidence type="ECO:0000259" key="5">
    <source>
        <dbReference type="Pfam" id="PF14228"/>
    </source>
</evidence>
<dbReference type="GO" id="GO:0005938">
    <property type="term" value="C:cell cortex"/>
    <property type="evidence" value="ECO:0007669"/>
    <property type="project" value="TreeGrafter"/>
</dbReference>
<dbReference type="OrthoDB" id="6287725at2759"/>
<feature type="compositionally biased region" description="Basic and acidic residues" evidence="2">
    <location>
        <begin position="2459"/>
        <end position="2472"/>
    </location>
</feature>
<dbReference type="SUPFAM" id="SSF48371">
    <property type="entry name" value="ARM repeat"/>
    <property type="match status" value="1"/>
</dbReference>
<dbReference type="GO" id="GO:0043332">
    <property type="term" value="C:mating projection tip"/>
    <property type="evidence" value="ECO:0007669"/>
    <property type="project" value="EnsemblFungi"/>
</dbReference>
<dbReference type="PANTHER" id="PTHR12295:SF30">
    <property type="entry name" value="PROTEIN FURRY"/>
    <property type="match status" value="1"/>
</dbReference>
<dbReference type="Pfam" id="PF14228">
    <property type="entry name" value="MOR2-PAG1_mid"/>
    <property type="match status" value="2"/>
</dbReference>
<dbReference type="GeneID" id="11535294"/>
<dbReference type="PANTHER" id="PTHR12295">
    <property type="entry name" value="FURRY-RELATED"/>
    <property type="match status" value="1"/>
</dbReference>
<protein>
    <recommendedName>
        <fullName evidence="8">Cell morphogenesis protein PAG1</fullName>
    </recommendedName>
</protein>
<dbReference type="InterPro" id="IPR016024">
    <property type="entry name" value="ARM-type_fold"/>
</dbReference>
<dbReference type="GO" id="GO:0005933">
    <property type="term" value="C:cellular bud"/>
    <property type="evidence" value="ECO:0007669"/>
    <property type="project" value="EnsemblFungi"/>
</dbReference>
<proteinExistence type="predicted"/>
<dbReference type="InterPro" id="IPR025481">
    <property type="entry name" value="Cell_Morphogen_C"/>
</dbReference>
<dbReference type="GO" id="GO:0007118">
    <property type="term" value="P:budding cell apical bud growth"/>
    <property type="evidence" value="ECO:0007669"/>
    <property type="project" value="EnsemblFungi"/>
</dbReference>
<feature type="domain" description="Cell morphogenesis central region" evidence="5">
    <location>
        <begin position="1686"/>
        <end position="1843"/>
    </location>
</feature>
<dbReference type="Pfam" id="PF14225">
    <property type="entry name" value="MOR2-PAG1_C"/>
    <property type="match status" value="1"/>
</dbReference>
<evidence type="ECO:0000259" key="3">
    <source>
        <dbReference type="Pfam" id="PF14222"/>
    </source>
</evidence>
<dbReference type="KEGG" id="tpf:TPHA_0C03070"/>
<evidence type="ECO:0000259" key="4">
    <source>
        <dbReference type="Pfam" id="PF14225"/>
    </source>
</evidence>
<dbReference type="GO" id="GO:0000131">
    <property type="term" value="C:incipient cellular bud site"/>
    <property type="evidence" value="ECO:0007669"/>
    <property type="project" value="EnsemblFungi"/>
</dbReference>
<evidence type="ECO:0000313" key="6">
    <source>
        <dbReference type="EMBL" id="CCE62460.1"/>
    </source>
</evidence>
<feature type="region of interest" description="Disordered" evidence="2">
    <location>
        <begin position="2457"/>
        <end position="2476"/>
    </location>
</feature>
<keyword evidence="7" id="KW-1185">Reference proteome</keyword>
<dbReference type="RefSeq" id="XP_003684894.1">
    <property type="nucleotide sequence ID" value="XM_003684846.1"/>
</dbReference>
<dbReference type="eggNOG" id="KOG1825">
    <property type="taxonomic scope" value="Eukaryota"/>
</dbReference>
<evidence type="ECO:0000256" key="1">
    <source>
        <dbReference type="SAM" id="Coils"/>
    </source>
</evidence>
<evidence type="ECO:0008006" key="8">
    <source>
        <dbReference type="Google" id="ProtNLM"/>
    </source>
</evidence>
<dbReference type="EMBL" id="HE612858">
    <property type="protein sequence ID" value="CCE62460.1"/>
    <property type="molecule type" value="Genomic_DNA"/>
</dbReference>
<dbReference type="InterPro" id="IPR025614">
    <property type="entry name" value="Cell_morpho_N"/>
</dbReference>
<feature type="compositionally biased region" description="Low complexity" evidence="2">
    <location>
        <begin position="291"/>
        <end position="302"/>
    </location>
</feature>
<feature type="coiled-coil region" evidence="1">
    <location>
        <begin position="302"/>
        <end position="329"/>
    </location>
</feature>
<feature type="domain" description="Cell morphogenesis protein C-terminal" evidence="4">
    <location>
        <begin position="1884"/>
        <end position="2134"/>
    </location>
</feature>
<sequence>MNSGYTFPPQNPDAINDAINGNETEFNVNDSNTTDFGFTTNGQYFDDQTNIDYPIIDIQRDIENPISISNIEDGSPLPMSKSISMTPTINIPEPPNSTSDIIVSTPKIIQNFDSITTNSTPDNFQDYHVNEQAEIASLSGTDNVIGNLRQQLATDWKSPSEYALHILFTKFVRQAEYKLNICLEHPLESELPIVDILGEGVDLEFDNIIDSLGHIAKNKPKPVIDAMMFWRKTKSEIALLAADETQKLMKEYSIEQTRLLRTKSTQSSQLSSNPRRSRSSSVTTKLSHARNNSSKSSVNIPSVSTNNRLKELEAQINSAKEITFQADKKSLISIYILCRVLIEIVKQSPEDADEDLNNKLEEIVFTQLKTTDPISISTSLIKSSNWNAFAELLGYMSEKKFISVSDRFVASIEKIPKQISPEIEPSVHLLILGMRYLKLKHYPMEKFEDSAEFMKSITKFFLQTNNLSTKLSYAEVISQLLLPLAGVITVEVNHPTWVKTMSSLLDEANKLQLNNKYWASGFKLAVAVLCVSPTELFTKHWLSLIESNIINLRSKSLSNKITFAVSLSRLVWVYLYRCPETLNNTTRRIKQLINLYIGNQKKKDNWITTDLELINPLCDVLVTIGYLYPTLIMEEAILPLVKQSFNGSTLNNILYEKLILAINTFKGLLLTNSRPEFPENDNRFYDNNLNNIKVEQNENLVLNNDEITSQFYKLFLLLDSNIGSEVWSPENEHQKQNSFGIGPFSFNFSNDGKDFNGNKNLNIALFATLIETIPCSLSVSKKIPIKSAIEILSRNAVHVDLLIASSSQNALKSLAAKENPYTLITWFAKYSFDFDEQTQSRYNLSYLASSEYKQLLVLYIELLECWLEEFQSSEVEEKQKETGLDGIQLPIKETETEGAKDSNKLQWKNMAAVIEEVEGNGLFFLCDNDASVRMLGIRILKIISKFDTVMVEKTSSLYMGHSRSSSHFAADRGTRLIDFLLTSDANSLLNVKMQKLSSTERTRLSKLNLRYKKGLLLKLAESDSSVDTALWQRMFPKLLSVIFLSCPVTMALCRSIVCVRLVQMHDTILKLANDISFKPDDASPEIVTEQWKLYLIVACTFLTSTNNQRLLIPDSKASKNKNKSQQIFTVQHQKIKSATSIFKMVLPLLSSESTLVVGAIIAGVSSMNINIYKSYIESIDGFISNWGPDYSLQQTRIETFHILAILSNYISDPIILNDKWLLLKLSEYVKILKNVLQDEVIQFSFEYQNLRIYFMEFLLGYYNAVKDLNNISELFPFQARTSCFNFLSEWCGFGNRGHIFDERFQSMINSAGNDSSRTAIASSLESQKPKLQQLALEGMIALCTGCITENITSDPDIPMIVSFDTSDLLSWISSLMKSEKPSIISLGVRALEGILEHNKENASLYEEVKHQCLSSNHLGISNLYYITLCKSLLKLDMPLLNPDQLVTLGLCGLVAEHADTRYYAVDLLSSIELNLHSTSFTKGFKEQLSNQSKMIYKPTAKKISSMFAELFPQELCLEIFSNMVNVLDLYESERKKDILTLLVPWVNKITLKSIEDFDTLMVLQNLFYITIELNNSIPESVEKLWISLGKGNSFQNTYVSIEYIINSSIKYRNPLFVRQAKDVILYLSNVPGSIGVIDLLLKKLEPKSMIPKTNIDLSEPANSGNYCFVADIWARLNYTGGGVLFSEVQLSIIFLSSFLSNQNESIKQNTATLLHISLCLADHYVPLVQESAKRILCDLIFSAAPISDISEKTVAVLRNKKGLWSYDDLSRTRMGAKSPKAMDLIVRNIISIFSGIPTLQVEWQRIALNWATSCSVRHVACRSFQIFRSLLTFIDQDMLRDMIHRLSNTISDDNRDIQGFAMQILMTINAITAELEPADLINYPQLFWSITACLNSVHELEFIEVLSCLNKFISKIDLDAPDTVQCLVAIFPSNWEGRFDGLQQIIMPGLRSANSCEASWKFLDKLNLLKDSRIIANSDSRLLLALISNLPRFLHAMELKDFTQIQNACNSLISLADSYSEPSLSRVIDSLAKDKFRSKKDFISQIVNFISRKYFPVFSGQTVVFFLGLLLNKHQWMKIQTIEILKHILPLIDFTLPEFTGVGADLISPLLRLLLTDLDIEALKVLDCIPDISGSKMDKDVLRISMGNKDVNERFSTTTIFGIPESTGWSVPLPSVTAATTRHNVHSVFSTFIKDNPEAEISNDLTKLDEVVEFHQDDDYKLAKVDSNETYSITEENDASLSHMWAELDNLDSFFTKNVAAASLPSSVPSKSNIFGHDRVHSIETNTSTLTSNLESAPQLYDMKVSAILNKSLLRTSSNTSFKANLADSFTTNNSSENINDSPFNSTVVNTTPELSGSRSRTSHLLRSPNSSVLKQIESPQDSLFKFEGFLRPAQRNRRKWHSYQQHQQLMSQTIHEQVPQAHYESESSPLRYGSTSPMLGLNKQKPYSVNLEVTTGKQAKDTMKQTKDTNRQTRYQKHYHIPHFSSNKG</sequence>
<dbReference type="STRING" id="1071381.G8BRT4"/>
<gene>
    <name evidence="6" type="primary">TPHA0C03070</name>
    <name evidence="6" type="ordered locus">TPHA_0C03070</name>
</gene>
<feature type="region of interest" description="Disordered" evidence="2">
    <location>
        <begin position="263"/>
        <end position="302"/>
    </location>
</feature>
<reference evidence="6 7" key="1">
    <citation type="journal article" date="2011" name="Proc. Natl. Acad. Sci. U.S.A.">
        <title>Evolutionary erosion of yeast sex chromosomes by mating-type switching accidents.</title>
        <authorList>
            <person name="Gordon J.L."/>
            <person name="Armisen D."/>
            <person name="Proux-Wera E."/>
            <person name="Oheigeartaigh S.S."/>
            <person name="Byrne K.P."/>
            <person name="Wolfe K.H."/>
        </authorList>
    </citation>
    <scope>NUCLEOTIDE SEQUENCE [LARGE SCALE GENOMIC DNA]</scope>
    <source>
        <strain evidence="7">ATCC 24235 / CBS 4417 / NBRC 1672 / NRRL Y-8282 / UCD 70-5</strain>
    </source>
</reference>
<evidence type="ECO:0000256" key="2">
    <source>
        <dbReference type="SAM" id="MobiDB-lite"/>
    </source>
</evidence>
<dbReference type="Proteomes" id="UP000005666">
    <property type="component" value="Chromosome 3"/>
</dbReference>
<accession>G8BRT4</accession>
<dbReference type="OMA" id="MRADTMK"/>
<dbReference type="InterPro" id="IPR039867">
    <property type="entry name" value="Furry/Tao3/Mor2"/>
</dbReference>